<protein>
    <submittedName>
        <fullName evidence="3">Uncharacterized protein</fullName>
    </submittedName>
</protein>
<feature type="region of interest" description="Disordered" evidence="1">
    <location>
        <begin position="848"/>
        <end position="884"/>
    </location>
</feature>
<feature type="compositionally biased region" description="Low complexity" evidence="1">
    <location>
        <begin position="362"/>
        <end position="379"/>
    </location>
</feature>
<feature type="compositionally biased region" description="Polar residues" evidence="1">
    <location>
        <begin position="435"/>
        <end position="465"/>
    </location>
</feature>
<feature type="compositionally biased region" description="Polar residues" evidence="1">
    <location>
        <begin position="867"/>
        <end position="877"/>
    </location>
</feature>
<reference evidence="3" key="1">
    <citation type="journal article" date="2022" name="bioRxiv">
        <title>Genomics of Preaxostyla Flagellates Illuminates Evolutionary Transitions and the Path Towards Mitochondrial Loss.</title>
        <authorList>
            <person name="Novak L.V.F."/>
            <person name="Treitli S.C."/>
            <person name="Pyrih J."/>
            <person name="Halakuc P."/>
            <person name="Pipaliya S.V."/>
            <person name="Vacek V."/>
            <person name="Brzon O."/>
            <person name="Soukal P."/>
            <person name="Eme L."/>
            <person name="Dacks J.B."/>
            <person name="Karnkowska A."/>
            <person name="Elias M."/>
            <person name="Hampl V."/>
        </authorList>
    </citation>
    <scope>NUCLEOTIDE SEQUENCE</scope>
    <source>
        <strain evidence="3">RCP-MX</strain>
    </source>
</reference>
<accession>A0ABQ8UUB8</accession>
<proteinExistence type="predicted"/>
<evidence type="ECO:0000313" key="3">
    <source>
        <dbReference type="EMBL" id="KAJ4462715.1"/>
    </source>
</evidence>
<feature type="region of interest" description="Disordered" evidence="1">
    <location>
        <begin position="618"/>
        <end position="685"/>
    </location>
</feature>
<feature type="region of interest" description="Disordered" evidence="1">
    <location>
        <begin position="337"/>
        <end position="356"/>
    </location>
</feature>
<comment type="caution">
    <text evidence="3">The sequence shown here is derived from an EMBL/GenBank/DDBJ whole genome shotgun (WGS) entry which is preliminary data.</text>
</comment>
<name>A0ABQ8UUB8_9EUKA</name>
<dbReference type="Proteomes" id="UP001141327">
    <property type="component" value="Unassembled WGS sequence"/>
</dbReference>
<gene>
    <name evidence="3" type="ORF">PAPYR_728</name>
</gene>
<feature type="region of interest" description="Disordered" evidence="1">
    <location>
        <begin position="402"/>
        <end position="519"/>
    </location>
</feature>
<feature type="compositionally biased region" description="Low complexity" evidence="1">
    <location>
        <begin position="727"/>
        <end position="751"/>
    </location>
</feature>
<organism evidence="3 4">
    <name type="scientific">Paratrimastix pyriformis</name>
    <dbReference type="NCBI Taxonomy" id="342808"/>
    <lineage>
        <taxon>Eukaryota</taxon>
        <taxon>Metamonada</taxon>
        <taxon>Preaxostyla</taxon>
        <taxon>Paratrimastigidae</taxon>
        <taxon>Paratrimastix</taxon>
    </lineage>
</organism>
<evidence type="ECO:0000256" key="1">
    <source>
        <dbReference type="SAM" id="MobiDB-lite"/>
    </source>
</evidence>
<feature type="signal peptide" evidence="2">
    <location>
        <begin position="1"/>
        <end position="20"/>
    </location>
</feature>
<sequence length="928" mass="97003">MLLRAFYAFVLILVVSHVSGQLYNECDELCDLEASVCSDQSTEAFQTCTKQCPSNKAQCLHRCARDRNISRRQCAQDDLAVCVSSCDGVFLTPCQQMCKGGRTLCMAACQDPYQDCAGPCETLIGREKLACQEICLESRISCLANCSTDARACDDACSRADGLTLCDDTCLSNSLGALRSYCATNLQQCITDCAAQPEDSPAAMACLTQCLGRSIQCRGDQFQRLDACRDSCATDSGVVYDTGGVLAANCEAEWDLCSSECSRKARSPCLFTSPTLQAQRCELISSGTDLPSGVTAGERLDLLTGCDTDYRQCLTQCSRVYDICIDVSSAVSQADPAPAQPAAAAPTAPTSPATTTDMPLQAAAATAQAPTSIAAPSTSKTKPQMVQQLAAAARLAAHYPVSATPSSASSSTSTSTLRPLAAQPTTATATPTPTDVMTPNLLTTGNNKARQLSQAFSSPQTQSVRAQPQMAQPQTAQPQTAQPQTAQPQTAQIQASQTVGQQPLLSLPLPSDPSGPRAPSAWAAFAWQMPLEWFRSEINATTLDPLATVAQSPEDVELLLAVEQCGVDCSALRASCLARASAESLLCVSDCGWPPETASSTAPSTAVASSLAQSRPAAAPAAATNAPTSAASPVPARSTSGTYGPFSTFRKQEAAVKPLSAKVPAGGDPADSARNSRTLPKSGWARPTFHTTQVTSIPAAYTPVPLTTATAATGVIGASGAPPLNTPLLAPLAAPTPSTASSPTPATAAPPTARPNVTSEEALGVLRARRCATRCINRARNARALCHVESDMCEDDCLSVHPDVPCQSECVEELHSCRGFCTTRLSNVCLGECIELLLEATIMPNATRTPTDQVGAGAPPTDEVHKQQASTKVQQPGATGDSESDIVWPRVLESCSEECLQGWSGCMGQCDEESDSCVKECNAVKLAD</sequence>
<feature type="region of interest" description="Disordered" evidence="1">
    <location>
        <begin position="727"/>
        <end position="759"/>
    </location>
</feature>
<feature type="compositionally biased region" description="Low complexity" evidence="1">
    <location>
        <begin position="466"/>
        <end position="514"/>
    </location>
</feature>
<feature type="compositionally biased region" description="Low complexity" evidence="1">
    <location>
        <begin position="402"/>
        <end position="434"/>
    </location>
</feature>
<feature type="chain" id="PRO_5047127047" evidence="2">
    <location>
        <begin position="21"/>
        <end position="928"/>
    </location>
</feature>
<evidence type="ECO:0000313" key="4">
    <source>
        <dbReference type="Proteomes" id="UP001141327"/>
    </source>
</evidence>
<evidence type="ECO:0000256" key="2">
    <source>
        <dbReference type="SAM" id="SignalP"/>
    </source>
</evidence>
<feature type="compositionally biased region" description="Low complexity" evidence="1">
    <location>
        <begin position="618"/>
        <end position="640"/>
    </location>
</feature>
<feature type="region of interest" description="Disordered" evidence="1">
    <location>
        <begin position="362"/>
        <end position="386"/>
    </location>
</feature>
<keyword evidence="2" id="KW-0732">Signal</keyword>
<keyword evidence="4" id="KW-1185">Reference proteome</keyword>
<dbReference type="EMBL" id="JAPMOS010000002">
    <property type="protein sequence ID" value="KAJ4462715.1"/>
    <property type="molecule type" value="Genomic_DNA"/>
</dbReference>